<dbReference type="Proteomes" id="UP000094067">
    <property type="component" value="Unassembled WGS sequence"/>
</dbReference>
<evidence type="ECO:0000313" key="2">
    <source>
        <dbReference type="EMBL" id="ODM07049.1"/>
    </source>
</evidence>
<reference evidence="2 3" key="1">
    <citation type="submission" date="2016-07" db="EMBL/GenBank/DDBJ databases">
        <title>Characterization of isolates of Eisenbergiella tayi derived from blood cultures, using whole genome sequencing.</title>
        <authorList>
            <person name="Burdz T."/>
            <person name="Wiebe D."/>
            <person name="Huynh C."/>
            <person name="Bernard K."/>
        </authorList>
    </citation>
    <scope>NUCLEOTIDE SEQUENCE [LARGE SCALE GENOMIC DNA]</scope>
    <source>
        <strain evidence="2 3">NML 110608</strain>
    </source>
</reference>
<gene>
    <name evidence="2" type="ORF">BEI61_02939</name>
</gene>
<sequence>MPGYATWKNLYKEEYFQLKEEGYPVDDFIEVSKEKEQLPFPKDLVEQEKEAYEEEALWEKRYHQLWKVTEGGLRKDFPYEEPDSLDEIYQSAALDQQYEMLSYKEYLERLKGAWFGRCSAVILGKPLEMGYDRKMVRKYLESVDAYPLEYFVPEKSEKLDIVLRTDCIPSTRGNVHYVQPDDDINYTISSLLLAEEKGLDFTKLDVGMNLLDHIPYNWLWVADNQCYYHMVNLTADRPKEEQVEEFARKLNPWRECMDGQLKADFWGYICPGDPKNASEFIYRQSSFSLVKNGIYGGMFIAGCISAAMSRNPTVDKILKGGLSVIPQKSRLYEAVTNVMKWYEQYGHDWIKTADKIYEVYGHWYFAATLNNLSFVTLALLHGQLDYSKTITTAVMIGTDTDCNSATSGSIVGAAIGFDAIDKKWTAPLNNTVQSTVAGFRYGTITDLVERTSKFVKLV</sequence>
<dbReference type="GO" id="GO:0016787">
    <property type="term" value="F:hydrolase activity"/>
    <property type="evidence" value="ECO:0007669"/>
    <property type="project" value="UniProtKB-KW"/>
</dbReference>
<dbReference type="InterPro" id="IPR036705">
    <property type="entry name" value="Ribosyl_crysJ1_sf"/>
</dbReference>
<keyword evidence="2" id="KW-0378">Hydrolase</keyword>
<keyword evidence="1" id="KW-0460">Magnesium</keyword>
<dbReference type="EMBL" id="MCGH01000002">
    <property type="protein sequence ID" value="ODM07049.1"/>
    <property type="molecule type" value="Genomic_DNA"/>
</dbReference>
<dbReference type="Pfam" id="PF03747">
    <property type="entry name" value="ADP_ribosyl_GH"/>
    <property type="match status" value="1"/>
</dbReference>
<keyword evidence="1" id="KW-0479">Metal-binding</keyword>
<comment type="cofactor">
    <cofactor evidence="1">
        <name>Mg(2+)</name>
        <dbReference type="ChEBI" id="CHEBI:18420"/>
    </cofactor>
    <text evidence="1">Binds 2 magnesium ions per subunit.</text>
</comment>
<feature type="binding site" evidence="1">
    <location>
        <position position="401"/>
    </location>
    <ligand>
        <name>Mg(2+)</name>
        <dbReference type="ChEBI" id="CHEBI:18420"/>
        <label>1</label>
    </ligand>
</feature>
<dbReference type="GO" id="GO:0046872">
    <property type="term" value="F:metal ion binding"/>
    <property type="evidence" value="ECO:0007669"/>
    <property type="project" value="UniProtKB-KW"/>
</dbReference>
<dbReference type="InterPro" id="IPR005502">
    <property type="entry name" value="Ribosyl_crysJ1"/>
</dbReference>
<evidence type="ECO:0000313" key="3">
    <source>
        <dbReference type="Proteomes" id="UP000094067"/>
    </source>
</evidence>
<proteinExistence type="predicted"/>
<evidence type="ECO:0000256" key="1">
    <source>
        <dbReference type="PIRSR" id="PIRSR605502-1"/>
    </source>
</evidence>
<dbReference type="RefSeq" id="WP_069152795.1">
    <property type="nucleotide sequence ID" value="NZ_CAJLDD010000002.1"/>
</dbReference>
<comment type="caution">
    <text evidence="2">The sequence shown here is derived from an EMBL/GenBank/DDBJ whole genome shotgun (WGS) entry which is preliminary data.</text>
</comment>
<dbReference type="Gene3D" id="1.10.4080.10">
    <property type="entry name" value="ADP-ribosylation/Crystallin J1"/>
    <property type="match status" value="1"/>
</dbReference>
<name>A0A1E3AEE4_9FIRM</name>
<organism evidence="2 3">
    <name type="scientific">Eisenbergiella tayi</name>
    <dbReference type="NCBI Taxonomy" id="1432052"/>
    <lineage>
        <taxon>Bacteria</taxon>
        <taxon>Bacillati</taxon>
        <taxon>Bacillota</taxon>
        <taxon>Clostridia</taxon>
        <taxon>Lachnospirales</taxon>
        <taxon>Lachnospiraceae</taxon>
        <taxon>Eisenbergiella</taxon>
    </lineage>
</organism>
<accession>A0A1E3AEE4</accession>
<dbReference type="AlphaFoldDB" id="A0A1E3AEE4"/>
<dbReference type="SUPFAM" id="SSF101478">
    <property type="entry name" value="ADP-ribosylglycohydrolase"/>
    <property type="match status" value="1"/>
</dbReference>
<protein>
    <submittedName>
        <fullName evidence="2">ADP-ribosylglycohydrolase</fullName>
    </submittedName>
</protein>
<feature type="binding site" evidence="1">
    <location>
        <position position="399"/>
    </location>
    <ligand>
        <name>Mg(2+)</name>
        <dbReference type="ChEBI" id="CHEBI:18420"/>
        <label>1</label>
    </ligand>
</feature>